<evidence type="ECO:0000313" key="1">
    <source>
        <dbReference type="EMBL" id="KAJ6839741.1"/>
    </source>
</evidence>
<reference evidence="1" key="1">
    <citation type="journal article" date="2023" name="GigaByte">
        <title>Genome assembly of the bearded iris, Iris pallida Lam.</title>
        <authorList>
            <person name="Bruccoleri R.E."/>
            <person name="Oakeley E.J."/>
            <person name="Faust A.M.E."/>
            <person name="Altorfer M."/>
            <person name="Dessus-Babus S."/>
            <person name="Burckhardt D."/>
            <person name="Oertli M."/>
            <person name="Naumann U."/>
            <person name="Petersen F."/>
            <person name="Wong J."/>
        </authorList>
    </citation>
    <scope>NUCLEOTIDE SEQUENCE</scope>
    <source>
        <strain evidence="1">GSM-AAB239-AS_SAM_17_03QT</strain>
    </source>
</reference>
<proteinExistence type="predicted"/>
<evidence type="ECO:0000313" key="2">
    <source>
        <dbReference type="Proteomes" id="UP001140949"/>
    </source>
</evidence>
<gene>
    <name evidence="1" type="ORF">M6B38_313605</name>
</gene>
<name>A0AAX6HGP6_IRIPA</name>
<accession>A0AAX6HGP6</accession>
<sequence>MGMLVRTGRDMGRSGCSCPVCVSGYGVSSVHITMLSCLTKGACPDKWSCPGCQFAVFSV</sequence>
<dbReference type="AlphaFoldDB" id="A0AAX6HGP6"/>
<organism evidence="1 2">
    <name type="scientific">Iris pallida</name>
    <name type="common">Sweet iris</name>
    <dbReference type="NCBI Taxonomy" id="29817"/>
    <lineage>
        <taxon>Eukaryota</taxon>
        <taxon>Viridiplantae</taxon>
        <taxon>Streptophyta</taxon>
        <taxon>Embryophyta</taxon>
        <taxon>Tracheophyta</taxon>
        <taxon>Spermatophyta</taxon>
        <taxon>Magnoliopsida</taxon>
        <taxon>Liliopsida</taxon>
        <taxon>Asparagales</taxon>
        <taxon>Iridaceae</taxon>
        <taxon>Iridoideae</taxon>
        <taxon>Irideae</taxon>
        <taxon>Iris</taxon>
    </lineage>
</organism>
<dbReference type="Proteomes" id="UP001140949">
    <property type="component" value="Unassembled WGS sequence"/>
</dbReference>
<keyword evidence="2" id="KW-1185">Reference proteome</keyword>
<dbReference type="EMBL" id="JANAVB010009798">
    <property type="protein sequence ID" value="KAJ6839741.1"/>
    <property type="molecule type" value="Genomic_DNA"/>
</dbReference>
<comment type="caution">
    <text evidence="1">The sequence shown here is derived from an EMBL/GenBank/DDBJ whole genome shotgun (WGS) entry which is preliminary data.</text>
</comment>
<protein>
    <submittedName>
        <fullName evidence="1">Uncharacterized protein</fullName>
    </submittedName>
</protein>
<reference evidence="1" key="2">
    <citation type="submission" date="2023-04" db="EMBL/GenBank/DDBJ databases">
        <authorList>
            <person name="Bruccoleri R.E."/>
            <person name="Oakeley E.J."/>
            <person name="Faust A.-M."/>
            <person name="Dessus-Babus S."/>
            <person name="Altorfer M."/>
            <person name="Burckhardt D."/>
            <person name="Oertli M."/>
            <person name="Naumann U."/>
            <person name="Petersen F."/>
            <person name="Wong J."/>
        </authorList>
    </citation>
    <scope>NUCLEOTIDE SEQUENCE</scope>
    <source>
        <strain evidence="1">GSM-AAB239-AS_SAM_17_03QT</strain>
        <tissue evidence="1">Leaf</tissue>
    </source>
</reference>